<dbReference type="SUPFAM" id="SSF56176">
    <property type="entry name" value="FAD-binding/transporter-associated domain-like"/>
    <property type="match status" value="1"/>
</dbReference>
<organism evidence="7 8">
    <name type="scientific">Lasiosphaeria miniovina</name>
    <dbReference type="NCBI Taxonomy" id="1954250"/>
    <lineage>
        <taxon>Eukaryota</taxon>
        <taxon>Fungi</taxon>
        <taxon>Dikarya</taxon>
        <taxon>Ascomycota</taxon>
        <taxon>Pezizomycotina</taxon>
        <taxon>Sordariomycetes</taxon>
        <taxon>Sordariomycetidae</taxon>
        <taxon>Sordariales</taxon>
        <taxon>Lasiosphaeriaceae</taxon>
        <taxon>Lasiosphaeria</taxon>
    </lineage>
</organism>
<keyword evidence="8" id="KW-1185">Reference proteome</keyword>
<name>A0AA40A6C5_9PEZI</name>
<sequence length="516" mass="54267">MMSSPLLHLLIVCFCAVRVLALAAAVPDDLSVQSSASSTKGALCCTALALVLGSKVSFPKTAGYNAFVSSYWSAQEQAIRPSCVLSATSAQDVSTTIRILAPLLCKFAVRSGGHAALAGIANIPDGVTIDLGSLNQVKLSTDKLTVAVGPGQNWGGVYTALQPQGVAVPGGRASGVGVGGSTLGDGWGFLANQAGFGCDNVVEYEVVLASGTIVTATQTSNKDLWKALKGGGGNFGIVTKFVFRTYAVSSQIWAGGIVQLAQTQDLPQLATAIYDFTANPQYKPKATLLVGYGSHPGLGLILFIQVVNLEPVDRPAVFNDFYALPGVQLYNTTSLTTLPGYAALFNLDSPSGLQQITWDFTFVSDKDTMQELWTLTDGSQLQLSNVTGIDWSLAFQPIARGMTAASDTASGGNNVLGIGQAPAQGLQLAILSASFPNAADYTKVKAVADKLLADVVAAAKRRNTYRPWVDLNHANWNQDVFASYGAANQQFLRTTAKAYDPFGVFQNLKPGGFKLW</sequence>
<keyword evidence="5" id="KW-0732">Signal</keyword>
<feature type="domain" description="FAD-binding PCMH-type" evidence="6">
    <location>
        <begin position="77"/>
        <end position="248"/>
    </location>
</feature>
<evidence type="ECO:0000313" key="7">
    <source>
        <dbReference type="EMBL" id="KAK0710020.1"/>
    </source>
</evidence>
<dbReference type="InterPro" id="IPR036318">
    <property type="entry name" value="FAD-bd_PCMH-like_sf"/>
</dbReference>
<dbReference type="PANTHER" id="PTHR42973:SF22">
    <property type="entry name" value="FAD-BINDING PCMH-TYPE DOMAIN-CONTAINING PROTEIN-RELATED"/>
    <property type="match status" value="1"/>
</dbReference>
<dbReference type="PROSITE" id="PS51387">
    <property type="entry name" value="FAD_PCMH"/>
    <property type="match status" value="1"/>
</dbReference>
<comment type="similarity">
    <text evidence="1">Belongs to the oxygen-dependent FAD-linked oxidoreductase family.</text>
</comment>
<comment type="caution">
    <text evidence="7">The sequence shown here is derived from an EMBL/GenBank/DDBJ whole genome shotgun (WGS) entry which is preliminary data.</text>
</comment>
<evidence type="ECO:0000259" key="6">
    <source>
        <dbReference type="PROSITE" id="PS51387"/>
    </source>
</evidence>
<evidence type="ECO:0000313" key="8">
    <source>
        <dbReference type="Proteomes" id="UP001172101"/>
    </source>
</evidence>
<dbReference type="InterPro" id="IPR016169">
    <property type="entry name" value="FAD-bd_PCMH_sub2"/>
</dbReference>
<dbReference type="Pfam" id="PF01565">
    <property type="entry name" value="FAD_binding_4"/>
    <property type="match status" value="1"/>
</dbReference>
<dbReference type="InterPro" id="IPR006094">
    <property type="entry name" value="Oxid_FAD_bind_N"/>
</dbReference>
<feature type="signal peptide" evidence="5">
    <location>
        <begin position="1"/>
        <end position="21"/>
    </location>
</feature>
<dbReference type="GO" id="GO:0071949">
    <property type="term" value="F:FAD binding"/>
    <property type="evidence" value="ECO:0007669"/>
    <property type="project" value="InterPro"/>
</dbReference>
<dbReference type="Proteomes" id="UP001172101">
    <property type="component" value="Unassembled WGS sequence"/>
</dbReference>
<dbReference type="EMBL" id="JAUIRO010000006">
    <property type="protein sequence ID" value="KAK0710020.1"/>
    <property type="molecule type" value="Genomic_DNA"/>
</dbReference>
<keyword evidence="3" id="KW-0274">FAD</keyword>
<dbReference type="InterPro" id="IPR050416">
    <property type="entry name" value="FAD-linked_Oxidoreductase"/>
</dbReference>
<accession>A0AA40A6C5</accession>
<evidence type="ECO:0000256" key="3">
    <source>
        <dbReference type="ARBA" id="ARBA00022827"/>
    </source>
</evidence>
<dbReference type="Gene3D" id="3.30.465.10">
    <property type="match status" value="1"/>
</dbReference>
<keyword evidence="2" id="KW-0285">Flavoprotein</keyword>
<dbReference type="PANTHER" id="PTHR42973">
    <property type="entry name" value="BINDING OXIDOREDUCTASE, PUTATIVE (AFU_ORTHOLOGUE AFUA_1G17690)-RELATED"/>
    <property type="match status" value="1"/>
</dbReference>
<reference evidence="7" key="1">
    <citation type="submission" date="2023-06" db="EMBL/GenBank/DDBJ databases">
        <title>Genome-scale phylogeny and comparative genomics of the fungal order Sordariales.</title>
        <authorList>
            <consortium name="Lawrence Berkeley National Laboratory"/>
            <person name="Hensen N."/>
            <person name="Bonometti L."/>
            <person name="Westerberg I."/>
            <person name="Brannstrom I.O."/>
            <person name="Guillou S."/>
            <person name="Cros-Aarteil S."/>
            <person name="Calhoun S."/>
            <person name="Haridas S."/>
            <person name="Kuo A."/>
            <person name="Mondo S."/>
            <person name="Pangilinan J."/>
            <person name="Riley R."/>
            <person name="LaButti K."/>
            <person name="Andreopoulos B."/>
            <person name="Lipzen A."/>
            <person name="Chen C."/>
            <person name="Yanf M."/>
            <person name="Daum C."/>
            <person name="Ng V."/>
            <person name="Clum A."/>
            <person name="Steindorff A."/>
            <person name="Ohm R."/>
            <person name="Martin F."/>
            <person name="Silar P."/>
            <person name="Natvig D."/>
            <person name="Lalanne C."/>
            <person name="Gautier V."/>
            <person name="Ament-velasquez S.L."/>
            <person name="Kruys A."/>
            <person name="Hutchinson M.I."/>
            <person name="Powell A.J."/>
            <person name="Barry K."/>
            <person name="Miller A.N."/>
            <person name="Grigoriev I.V."/>
            <person name="Debuchy R."/>
            <person name="Gladieux P."/>
            <person name="Thoren M.H."/>
            <person name="Johannesson H."/>
        </authorList>
    </citation>
    <scope>NUCLEOTIDE SEQUENCE</scope>
    <source>
        <strain evidence="7">SMH2392-1A</strain>
    </source>
</reference>
<proteinExistence type="inferred from homology"/>
<feature type="chain" id="PRO_5041373349" evidence="5">
    <location>
        <begin position="22"/>
        <end position="516"/>
    </location>
</feature>
<dbReference type="AlphaFoldDB" id="A0AA40A6C5"/>
<dbReference type="GO" id="GO:0016491">
    <property type="term" value="F:oxidoreductase activity"/>
    <property type="evidence" value="ECO:0007669"/>
    <property type="project" value="UniProtKB-KW"/>
</dbReference>
<evidence type="ECO:0000256" key="1">
    <source>
        <dbReference type="ARBA" id="ARBA00005466"/>
    </source>
</evidence>
<dbReference type="GeneID" id="85325913"/>
<evidence type="ECO:0000256" key="5">
    <source>
        <dbReference type="SAM" id="SignalP"/>
    </source>
</evidence>
<dbReference type="RefSeq" id="XP_060293324.1">
    <property type="nucleotide sequence ID" value="XM_060442643.1"/>
</dbReference>
<dbReference type="InterPro" id="IPR016166">
    <property type="entry name" value="FAD-bd_PCMH"/>
</dbReference>
<evidence type="ECO:0000256" key="4">
    <source>
        <dbReference type="ARBA" id="ARBA00023002"/>
    </source>
</evidence>
<keyword evidence="4" id="KW-0560">Oxidoreductase</keyword>
<gene>
    <name evidence="7" type="ORF">B0T26DRAFT_723815</name>
</gene>
<protein>
    <submittedName>
        <fullName evidence="7">FAD binding domain protein</fullName>
    </submittedName>
</protein>
<evidence type="ECO:0000256" key="2">
    <source>
        <dbReference type="ARBA" id="ARBA00022630"/>
    </source>
</evidence>